<dbReference type="EMBL" id="JH930478">
    <property type="protein sequence ID" value="EKM50592.1"/>
    <property type="molecule type" value="Genomic_DNA"/>
</dbReference>
<dbReference type="KEGG" id="pco:PHACADRAFT_263959"/>
<dbReference type="InParanoid" id="K5WK02"/>
<feature type="region of interest" description="Disordered" evidence="1">
    <location>
        <begin position="250"/>
        <end position="283"/>
    </location>
</feature>
<keyword evidence="2" id="KW-0472">Membrane</keyword>
<evidence type="ECO:0000256" key="1">
    <source>
        <dbReference type="SAM" id="MobiDB-lite"/>
    </source>
</evidence>
<feature type="compositionally biased region" description="Polar residues" evidence="1">
    <location>
        <begin position="252"/>
        <end position="266"/>
    </location>
</feature>
<accession>K5WK02</accession>
<reference evidence="3 4" key="1">
    <citation type="journal article" date="2012" name="BMC Genomics">
        <title>Comparative genomics of the white-rot fungi, Phanerochaete carnosa and P. chrysosporium, to elucidate the genetic basis of the distinct wood types they colonize.</title>
        <authorList>
            <person name="Suzuki H."/>
            <person name="MacDonald J."/>
            <person name="Syed K."/>
            <person name="Salamov A."/>
            <person name="Hori C."/>
            <person name="Aerts A."/>
            <person name="Henrissat B."/>
            <person name="Wiebenga A."/>
            <person name="vanKuyk P.A."/>
            <person name="Barry K."/>
            <person name="Lindquist E."/>
            <person name="LaButti K."/>
            <person name="Lapidus A."/>
            <person name="Lucas S."/>
            <person name="Coutinho P."/>
            <person name="Gong Y."/>
            <person name="Samejima M."/>
            <person name="Mahadevan R."/>
            <person name="Abou-Zaid M."/>
            <person name="de Vries R.P."/>
            <person name="Igarashi K."/>
            <person name="Yadav J.S."/>
            <person name="Grigoriev I.V."/>
            <person name="Master E.R."/>
        </authorList>
    </citation>
    <scope>NUCLEOTIDE SEQUENCE [LARGE SCALE GENOMIC DNA]</scope>
    <source>
        <strain evidence="3 4">HHB-10118-sp</strain>
    </source>
</reference>
<feature type="transmembrane region" description="Helical" evidence="2">
    <location>
        <begin position="101"/>
        <end position="122"/>
    </location>
</feature>
<sequence>MVLYHNVGSNLSVGMCRWMYNITGWMFLWGIGIAELILIIRTWAIWGRDKRIGLGLSAGFLSLWIVNSYFLNKFLNSLRFEPAQAIAPSLQGCLPVAGGNVLFIDFVLLMVFETVVLGLTVFKMVHTSRRSTSPLVRSLYRDGIFFYLYLFAISLVNVVVLLTTPREFANLLSSLQRSLHSMLSARLLLNLREASVRSRVLADGAPLGGESALAGETGLSSMRFTQETRTKRSASAALFSVDDGAWVDGESSLDTHTSSEASQTQDFELGPVSEGRRGYARER</sequence>
<feature type="transmembrane region" description="Helical" evidence="2">
    <location>
        <begin position="143"/>
        <end position="162"/>
    </location>
</feature>
<dbReference type="RefSeq" id="XP_007400862.1">
    <property type="nucleotide sequence ID" value="XM_007400800.1"/>
</dbReference>
<protein>
    <submittedName>
        <fullName evidence="3">Uncharacterized protein</fullName>
    </submittedName>
</protein>
<keyword evidence="2" id="KW-0812">Transmembrane</keyword>
<dbReference type="OrthoDB" id="3350812at2759"/>
<evidence type="ECO:0000313" key="3">
    <source>
        <dbReference type="EMBL" id="EKM50592.1"/>
    </source>
</evidence>
<feature type="transmembrane region" description="Helical" evidence="2">
    <location>
        <begin position="20"/>
        <end position="40"/>
    </location>
</feature>
<evidence type="ECO:0000256" key="2">
    <source>
        <dbReference type="SAM" id="Phobius"/>
    </source>
</evidence>
<dbReference type="AlphaFoldDB" id="K5WK02"/>
<name>K5WK02_PHACS</name>
<dbReference type="HOGENOM" id="CLU_1171228_0_0_1"/>
<feature type="compositionally biased region" description="Basic and acidic residues" evidence="1">
    <location>
        <begin position="274"/>
        <end position="283"/>
    </location>
</feature>
<proteinExistence type="predicted"/>
<evidence type="ECO:0000313" key="4">
    <source>
        <dbReference type="Proteomes" id="UP000008370"/>
    </source>
</evidence>
<feature type="transmembrane region" description="Helical" evidence="2">
    <location>
        <begin position="52"/>
        <end position="71"/>
    </location>
</feature>
<keyword evidence="2" id="KW-1133">Transmembrane helix</keyword>
<organism evidence="3 4">
    <name type="scientific">Phanerochaete carnosa (strain HHB-10118-sp)</name>
    <name type="common">White-rot fungus</name>
    <name type="synonym">Peniophora carnosa</name>
    <dbReference type="NCBI Taxonomy" id="650164"/>
    <lineage>
        <taxon>Eukaryota</taxon>
        <taxon>Fungi</taxon>
        <taxon>Dikarya</taxon>
        <taxon>Basidiomycota</taxon>
        <taxon>Agaricomycotina</taxon>
        <taxon>Agaricomycetes</taxon>
        <taxon>Polyporales</taxon>
        <taxon>Phanerochaetaceae</taxon>
        <taxon>Phanerochaete</taxon>
    </lineage>
</organism>
<gene>
    <name evidence="3" type="ORF">PHACADRAFT_263959</name>
</gene>
<keyword evidence="4" id="KW-1185">Reference proteome</keyword>
<dbReference type="GeneID" id="18918709"/>
<dbReference type="Proteomes" id="UP000008370">
    <property type="component" value="Unassembled WGS sequence"/>
</dbReference>